<reference evidence="2" key="1">
    <citation type="submission" date="2017-09" db="EMBL/GenBank/DDBJ databases">
        <title>Depth-based differentiation of microbial function through sediment-hosted aquifers and enrichment of novel symbionts in the deep terrestrial subsurface.</title>
        <authorList>
            <person name="Probst A.J."/>
            <person name="Ladd B."/>
            <person name="Jarett J.K."/>
            <person name="Geller-Mcgrath D.E."/>
            <person name="Sieber C.M.K."/>
            <person name="Emerson J.B."/>
            <person name="Anantharaman K."/>
            <person name="Thomas B.C."/>
            <person name="Malmstrom R."/>
            <person name="Stieglmeier M."/>
            <person name="Klingl A."/>
            <person name="Woyke T."/>
            <person name="Ryan C.M."/>
            <person name="Banfield J.F."/>
        </authorList>
    </citation>
    <scope>NUCLEOTIDE SEQUENCE [LARGE SCALE GENOMIC DNA]</scope>
</reference>
<proteinExistence type="predicted"/>
<organism evidence="1 2">
    <name type="scientific">Candidatus Shapirobacteria bacterium CG03_land_8_20_14_0_80_39_12</name>
    <dbReference type="NCBI Taxonomy" id="1974879"/>
    <lineage>
        <taxon>Bacteria</taxon>
        <taxon>Candidatus Shapironibacteriota</taxon>
    </lineage>
</organism>
<dbReference type="InterPro" id="IPR038763">
    <property type="entry name" value="DHH_sf"/>
</dbReference>
<accession>A0A2M7BB53</accession>
<sequence length="298" mass="34264">MTKIVVTSGKRFIDIDALACLIAYTEIPQEKAIAVVAGLLNKSITSTIKKWPLNYATLVQGEDLEFVIVDVSEFQEFPNFVKKEKIIEIYDHHFGFEKNWEYLGEKMIIDEVGACATLIWEEFKKRNPGKEISPLSANLLYTAISSNTLNFQSSITSERDKRAFEELKSFIDLPEDWIGKYYQDIELEVYLNPREAVVGDTKIQMIKGQECALGQLELWNSQPFILEYSGEIEAALKNFNTELWLFSSPCISEGRNYIFTKSETIKNYLRNVMGIIFEGNIGITPKLWLRKEILKLIQ</sequence>
<dbReference type="EMBL" id="PEVC01000056">
    <property type="protein sequence ID" value="PIV00332.1"/>
    <property type="molecule type" value="Genomic_DNA"/>
</dbReference>
<dbReference type="Proteomes" id="UP000229631">
    <property type="component" value="Unassembled WGS sequence"/>
</dbReference>
<protein>
    <submittedName>
        <fullName evidence="1">Uncharacterized protein</fullName>
    </submittedName>
</protein>
<evidence type="ECO:0000313" key="1">
    <source>
        <dbReference type="EMBL" id="PIV00332.1"/>
    </source>
</evidence>
<evidence type="ECO:0000313" key="2">
    <source>
        <dbReference type="Proteomes" id="UP000229631"/>
    </source>
</evidence>
<name>A0A2M7BB53_9BACT</name>
<gene>
    <name evidence="1" type="ORF">COS54_03190</name>
</gene>
<dbReference type="SUPFAM" id="SSF64182">
    <property type="entry name" value="DHH phosphoesterases"/>
    <property type="match status" value="1"/>
</dbReference>
<comment type="caution">
    <text evidence="1">The sequence shown here is derived from an EMBL/GenBank/DDBJ whole genome shotgun (WGS) entry which is preliminary data.</text>
</comment>
<dbReference type="AlphaFoldDB" id="A0A2M7BB53"/>
<dbReference type="Gene3D" id="3.90.1640.10">
    <property type="entry name" value="inorganic pyrophosphatase (n-terminal core)"/>
    <property type="match status" value="1"/>
</dbReference>